<dbReference type="EMBL" id="PDKB01000009">
    <property type="protein sequence ID" value="RBQ29037.1"/>
    <property type="molecule type" value="Genomic_DNA"/>
</dbReference>
<accession>A0A366MSN2</accession>
<keyword evidence="5" id="KW-1185">Reference proteome</keyword>
<organism evidence="4 5">
    <name type="scientific">Aliarcobacter vitoriensis</name>
    <dbReference type="NCBI Taxonomy" id="2011099"/>
    <lineage>
        <taxon>Bacteria</taxon>
        <taxon>Pseudomonadati</taxon>
        <taxon>Campylobacterota</taxon>
        <taxon>Epsilonproteobacteria</taxon>
        <taxon>Campylobacterales</taxon>
        <taxon>Arcobacteraceae</taxon>
        <taxon>Aliarcobacter</taxon>
    </lineage>
</organism>
<evidence type="ECO:0000259" key="3">
    <source>
        <dbReference type="PROSITE" id="PS51186"/>
    </source>
</evidence>
<dbReference type="RefSeq" id="WP_113894434.1">
    <property type="nucleotide sequence ID" value="NZ_JANJGA010000005.1"/>
</dbReference>
<dbReference type="Proteomes" id="UP000252669">
    <property type="component" value="Unassembled WGS sequence"/>
</dbReference>
<proteinExistence type="predicted"/>
<dbReference type="InterPro" id="IPR000182">
    <property type="entry name" value="GNAT_dom"/>
</dbReference>
<name>A0A366MSN2_9BACT</name>
<evidence type="ECO:0000256" key="2">
    <source>
        <dbReference type="ARBA" id="ARBA00023315"/>
    </source>
</evidence>
<dbReference type="PROSITE" id="PS51186">
    <property type="entry name" value="GNAT"/>
    <property type="match status" value="1"/>
</dbReference>
<dbReference type="GO" id="GO:0016747">
    <property type="term" value="F:acyltransferase activity, transferring groups other than amino-acyl groups"/>
    <property type="evidence" value="ECO:0007669"/>
    <property type="project" value="InterPro"/>
</dbReference>
<dbReference type="Pfam" id="PF13508">
    <property type="entry name" value="Acetyltransf_7"/>
    <property type="match status" value="1"/>
</dbReference>
<feature type="domain" description="N-acetyltransferase" evidence="3">
    <location>
        <begin position="1"/>
        <end position="139"/>
    </location>
</feature>
<dbReference type="CDD" id="cd04301">
    <property type="entry name" value="NAT_SF"/>
    <property type="match status" value="1"/>
</dbReference>
<gene>
    <name evidence="4" type="ORF">CRU91_06615</name>
</gene>
<evidence type="ECO:0000256" key="1">
    <source>
        <dbReference type="ARBA" id="ARBA00022679"/>
    </source>
</evidence>
<dbReference type="Gene3D" id="3.40.630.30">
    <property type="match status" value="1"/>
</dbReference>
<sequence length="139" mass="16481">MIRKSNKNDIEQIMKIWLEVNIQTHNFIPINYWKSQYDNVKKVLPQADIYVYEKNNKIVGFVGTIENYIAGIFVSSSFQSKGIGRKLLNHIKELKKELSINVYTKNMSAIKFYQKESFIIDSISIDENTKEEQFYMLWK</sequence>
<dbReference type="PANTHER" id="PTHR43800:SF1">
    <property type="entry name" value="PEPTIDYL-LYSINE N-ACETYLTRANSFERASE YJAB"/>
    <property type="match status" value="1"/>
</dbReference>
<dbReference type="PANTHER" id="PTHR43800">
    <property type="entry name" value="PEPTIDYL-LYSINE N-ACETYLTRANSFERASE YJAB"/>
    <property type="match status" value="1"/>
</dbReference>
<dbReference type="AlphaFoldDB" id="A0A366MSN2"/>
<keyword evidence="1" id="KW-0808">Transferase</keyword>
<evidence type="ECO:0000313" key="5">
    <source>
        <dbReference type="Proteomes" id="UP000252669"/>
    </source>
</evidence>
<dbReference type="SUPFAM" id="SSF55729">
    <property type="entry name" value="Acyl-CoA N-acyltransferases (Nat)"/>
    <property type="match status" value="1"/>
</dbReference>
<keyword evidence="2" id="KW-0012">Acyltransferase</keyword>
<dbReference type="InterPro" id="IPR016181">
    <property type="entry name" value="Acyl_CoA_acyltransferase"/>
</dbReference>
<dbReference type="OrthoDB" id="9797417at2"/>
<reference evidence="4 5" key="1">
    <citation type="submission" date="2017-10" db="EMBL/GenBank/DDBJ databases">
        <title>Genomics of the genus Arcobacter.</title>
        <authorList>
            <person name="Perez-Cataluna A."/>
            <person name="Figueras M.J."/>
        </authorList>
    </citation>
    <scope>NUCLEOTIDE SEQUENCE [LARGE SCALE GENOMIC DNA]</scope>
    <source>
        <strain evidence="4 5">CECT 9230</strain>
    </source>
</reference>
<comment type="caution">
    <text evidence="4">The sequence shown here is derived from an EMBL/GenBank/DDBJ whole genome shotgun (WGS) entry which is preliminary data.</text>
</comment>
<protein>
    <submittedName>
        <fullName evidence="4">GNAT family N-acetyltransferase</fullName>
    </submittedName>
</protein>
<evidence type="ECO:0000313" key="4">
    <source>
        <dbReference type="EMBL" id="RBQ29037.1"/>
    </source>
</evidence>